<evidence type="ECO:0008006" key="3">
    <source>
        <dbReference type="Google" id="ProtNLM"/>
    </source>
</evidence>
<keyword evidence="2" id="KW-1185">Reference proteome</keyword>
<reference evidence="1 2" key="1">
    <citation type="submission" date="2022-02" db="EMBL/GenBank/DDBJ databases">
        <title>Comparative genomics of the first Antarctic Pseudomonas spp. capable of biotransforming 2,4,6-Trinitrotoluene.</title>
        <authorList>
            <person name="Cabrera M.A."/>
            <person name="Marquez S.L."/>
            <person name="Perez-Donoso J.M."/>
        </authorList>
    </citation>
    <scope>NUCLEOTIDE SEQUENCE [LARGE SCALE GENOMIC DNA]</scope>
    <source>
        <strain evidence="1 2">TNT19</strain>
    </source>
</reference>
<dbReference type="Proteomes" id="UP001299876">
    <property type="component" value="Unassembled WGS sequence"/>
</dbReference>
<dbReference type="RefSeq" id="WP_247286677.1">
    <property type="nucleotide sequence ID" value="NZ_JAKNRW010000001.1"/>
</dbReference>
<comment type="caution">
    <text evidence="1">The sequence shown here is derived from an EMBL/GenBank/DDBJ whole genome shotgun (WGS) entry which is preliminary data.</text>
</comment>
<dbReference type="EMBL" id="JAKNRW010000001">
    <property type="protein sequence ID" value="MCK1788982.1"/>
    <property type="molecule type" value="Genomic_DNA"/>
</dbReference>
<evidence type="ECO:0000313" key="2">
    <source>
        <dbReference type="Proteomes" id="UP001299876"/>
    </source>
</evidence>
<evidence type="ECO:0000313" key="1">
    <source>
        <dbReference type="EMBL" id="MCK1788982.1"/>
    </source>
</evidence>
<name>A0ABT0EU30_9PSED</name>
<organism evidence="1 2">
    <name type="scientific">Pseudomonas violetae</name>
    <dbReference type="NCBI Taxonomy" id="2915813"/>
    <lineage>
        <taxon>Bacteria</taxon>
        <taxon>Pseudomonadati</taxon>
        <taxon>Pseudomonadota</taxon>
        <taxon>Gammaproteobacteria</taxon>
        <taxon>Pseudomonadales</taxon>
        <taxon>Pseudomonadaceae</taxon>
        <taxon>Pseudomonas</taxon>
    </lineage>
</organism>
<accession>A0ABT0EU30</accession>
<proteinExistence type="predicted"/>
<protein>
    <recommendedName>
        <fullName evidence="3">Roadblock/LAMTOR2 domain-containing protein</fullName>
    </recommendedName>
</protein>
<sequence length="112" mass="12089">MPSSLFKYLAQIDAVLLDAGEAPVPAKDRIAVKLAEAVNPAGGQGFDWLFQEAATTAKYIHREEQASFTCFIFRDRSVLVLLQSGHLYAAGNGSPESLSKILAWLGSHQIVG</sequence>
<gene>
    <name evidence="1" type="ORF">L9059_02020</name>
</gene>